<accession>A0AA42DLE1</accession>
<dbReference type="PANTHER" id="PTHR47504:SF6">
    <property type="entry name" value="ARAC-FAMILY TRANSCRIPTIONAL REGULATOR"/>
    <property type="match status" value="1"/>
</dbReference>
<reference evidence="5" key="1">
    <citation type="journal article" date="2023" name="Int. J. Syst. Evol. Microbiol.">
        <title>&lt;i&gt;Holtiella tumoricola&lt;/i&gt; gen. nov. sp. nov., isolated from a human clinical sample.</title>
        <authorList>
            <person name="Allen-Vercoe E."/>
            <person name="Daigneault M.C."/>
            <person name="Vancuren S.J."/>
            <person name="Cochrane K."/>
            <person name="O'Neal L.L."/>
            <person name="Sankaranarayanan K."/>
            <person name="Lawson P.A."/>
        </authorList>
    </citation>
    <scope>NUCLEOTIDE SEQUENCE</scope>
    <source>
        <strain evidence="5">CC70A</strain>
    </source>
</reference>
<keyword evidence="3" id="KW-0804">Transcription</keyword>
<evidence type="ECO:0000256" key="1">
    <source>
        <dbReference type="ARBA" id="ARBA00023015"/>
    </source>
</evidence>
<dbReference type="EMBL" id="JAQIFT010000025">
    <property type="protein sequence ID" value="MDA3731050.1"/>
    <property type="molecule type" value="Genomic_DNA"/>
</dbReference>
<dbReference type="Proteomes" id="UP001169242">
    <property type="component" value="Unassembled WGS sequence"/>
</dbReference>
<dbReference type="RefSeq" id="WP_082238787.1">
    <property type="nucleotide sequence ID" value="NZ_JAQIFT010000025.1"/>
</dbReference>
<protein>
    <submittedName>
        <fullName evidence="5">AraC family transcriptional regulator</fullName>
    </submittedName>
</protein>
<keyword evidence="1" id="KW-0805">Transcription regulation</keyword>
<dbReference type="InterPro" id="IPR018062">
    <property type="entry name" value="HTH_AraC-typ_CS"/>
</dbReference>
<evidence type="ECO:0000256" key="3">
    <source>
        <dbReference type="ARBA" id="ARBA00023163"/>
    </source>
</evidence>
<dbReference type="PROSITE" id="PS00041">
    <property type="entry name" value="HTH_ARAC_FAMILY_1"/>
    <property type="match status" value="1"/>
</dbReference>
<dbReference type="PROSITE" id="PS01124">
    <property type="entry name" value="HTH_ARAC_FAMILY_2"/>
    <property type="match status" value="1"/>
</dbReference>
<organism evidence="5 6">
    <name type="scientific">Holtiella tumoricola</name>
    <dbReference type="NCBI Taxonomy" id="3018743"/>
    <lineage>
        <taxon>Bacteria</taxon>
        <taxon>Bacillati</taxon>
        <taxon>Bacillota</taxon>
        <taxon>Clostridia</taxon>
        <taxon>Lachnospirales</taxon>
        <taxon>Cellulosilyticaceae</taxon>
        <taxon>Holtiella</taxon>
    </lineage>
</organism>
<dbReference type="PANTHER" id="PTHR47504">
    <property type="entry name" value="RIGHT ORIGIN-BINDING PROTEIN"/>
    <property type="match status" value="1"/>
</dbReference>
<name>A0AA42DLE1_9FIRM</name>
<dbReference type="InterPro" id="IPR020449">
    <property type="entry name" value="Tscrpt_reg_AraC-type_HTH"/>
</dbReference>
<dbReference type="AlphaFoldDB" id="A0AA42DLE1"/>
<dbReference type="Gene3D" id="1.10.10.60">
    <property type="entry name" value="Homeodomain-like"/>
    <property type="match status" value="2"/>
</dbReference>
<feature type="domain" description="HTH araC/xylS-type" evidence="4">
    <location>
        <begin position="7"/>
        <end position="105"/>
    </location>
</feature>
<dbReference type="PRINTS" id="PR00032">
    <property type="entry name" value="HTHARAC"/>
</dbReference>
<dbReference type="InterPro" id="IPR009057">
    <property type="entry name" value="Homeodomain-like_sf"/>
</dbReference>
<dbReference type="GO" id="GO:0003700">
    <property type="term" value="F:DNA-binding transcription factor activity"/>
    <property type="evidence" value="ECO:0007669"/>
    <property type="project" value="InterPro"/>
</dbReference>
<dbReference type="InterPro" id="IPR018060">
    <property type="entry name" value="HTH_AraC"/>
</dbReference>
<dbReference type="InterPro" id="IPR050959">
    <property type="entry name" value="MarA-like"/>
</dbReference>
<keyword evidence="2" id="KW-0238">DNA-binding</keyword>
<evidence type="ECO:0000256" key="2">
    <source>
        <dbReference type="ARBA" id="ARBA00023125"/>
    </source>
</evidence>
<dbReference type="Pfam" id="PF12833">
    <property type="entry name" value="HTH_18"/>
    <property type="match status" value="1"/>
</dbReference>
<dbReference type="GO" id="GO:0043565">
    <property type="term" value="F:sequence-specific DNA binding"/>
    <property type="evidence" value="ECO:0007669"/>
    <property type="project" value="InterPro"/>
</dbReference>
<evidence type="ECO:0000313" key="5">
    <source>
        <dbReference type="EMBL" id="MDA3731050.1"/>
    </source>
</evidence>
<proteinExistence type="predicted"/>
<evidence type="ECO:0000259" key="4">
    <source>
        <dbReference type="PROSITE" id="PS01124"/>
    </source>
</evidence>
<evidence type="ECO:0000313" key="6">
    <source>
        <dbReference type="Proteomes" id="UP001169242"/>
    </source>
</evidence>
<sequence>MKELDIRQMVKYIDEHITDHISLTNVAQHVNYSPYYCSVCFKESIGTSIKSYILKKRLQYAAESLCNTNLRIIDIAYQYGYSSQEAFSRAFSTFYGISPYEYRQKRRPISRYYSKYVGTNPDEGMKEKMITTYVIDKLQEDVEAKYSSKVLHILNGGCMLERFQREGKMREGCTYISFNEAMCWGEADEVIFSEAFIKNRVRSLKGTKEQYEDIVLKPLEPLFKEKFDTIVLWFGDDMFCQINMLTVIGFLEQISYTGDLLLCMACESMDEILPEAYELELEGSLERYRDIVCKRKMPALELLPVTYQMVKLYLEYRDETSEISRYIIKNINKDTKELLRELLTTFSQYGLGDLQYEMMIEELRRKNIDTNS</sequence>
<comment type="caution">
    <text evidence="5">The sequence shown here is derived from an EMBL/GenBank/DDBJ whole genome shotgun (WGS) entry which is preliminary data.</text>
</comment>
<gene>
    <name evidence="5" type="ORF">PBV87_06050</name>
</gene>
<dbReference type="SUPFAM" id="SSF46689">
    <property type="entry name" value="Homeodomain-like"/>
    <property type="match status" value="2"/>
</dbReference>
<dbReference type="SMART" id="SM00342">
    <property type="entry name" value="HTH_ARAC"/>
    <property type="match status" value="1"/>
</dbReference>
<keyword evidence="6" id="KW-1185">Reference proteome</keyword>